<name>A0ABS5VMU1_9BACT</name>
<dbReference type="Proteomes" id="UP000772618">
    <property type="component" value="Unassembled WGS sequence"/>
</dbReference>
<keyword evidence="3" id="KW-1185">Reference proteome</keyword>
<evidence type="ECO:0000313" key="3">
    <source>
        <dbReference type="Proteomes" id="UP000772618"/>
    </source>
</evidence>
<reference evidence="2 3" key="1">
    <citation type="submission" date="2021-05" db="EMBL/GenBank/DDBJ databases">
        <title>A Polyphasic approach of four new species of the genus Ohtaekwangia: Ohtaekwangia histidinii sp. nov., Ohtaekwangia cretensis sp. nov., Ohtaekwangia indiensis sp. nov., Ohtaekwangia reichenbachii sp. nov. from diverse environment.</title>
        <authorList>
            <person name="Octaviana S."/>
        </authorList>
    </citation>
    <scope>NUCLEOTIDE SEQUENCE [LARGE SCALE GENOMIC DNA]</scope>
    <source>
        <strain evidence="2 3">PWU20</strain>
    </source>
</reference>
<sequence>MKTVNISPEENSIYRTFQEGHPVQVRVSVSPGDESEYDKGRRVRVVYQNEEVEGKIVSDPLEVEPQQEGGQKTLSLVLEKP</sequence>
<dbReference type="RefSeq" id="WP_254151911.1">
    <property type="nucleotide sequence ID" value="NZ_JAHESD010000004.1"/>
</dbReference>
<protein>
    <submittedName>
        <fullName evidence="2">Uncharacterized protein</fullName>
    </submittedName>
</protein>
<proteinExistence type="predicted"/>
<evidence type="ECO:0000313" key="2">
    <source>
        <dbReference type="EMBL" id="MBT1702164.1"/>
    </source>
</evidence>
<dbReference type="EMBL" id="JAHESD010000004">
    <property type="protein sequence ID" value="MBT1702164.1"/>
    <property type="molecule type" value="Genomic_DNA"/>
</dbReference>
<gene>
    <name evidence="2" type="ORF">KK060_02680</name>
</gene>
<evidence type="ECO:0000256" key="1">
    <source>
        <dbReference type="SAM" id="MobiDB-lite"/>
    </source>
</evidence>
<feature type="region of interest" description="Disordered" evidence="1">
    <location>
        <begin position="61"/>
        <end position="81"/>
    </location>
</feature>
<accession>A0ABS5VMU1</accession>
<comment type="caution">
    <text evidence="2">The sequence shown here is derived from an EMBL/GenBank/DDBJ whole genome shotgun (WGS) entry which is preliminary data.</text>
</comment>
<organism evidence="2 3">
    <name type="scientific">Chryseosolibacter indicus</name>
    <dbReference type="NCBI Taxonomy" id="2782351"/>
    <lineage>
        <taxon>Bacteria</taxon>
        <taxon>Pseudomonadati</taxon>
        <taxon>Bacteroidota</taxon>
        <taxon>Cytophagia</taxon>
        <taxon>Cytophagales</taxon>
        <taxon>Chryseotaleaceae</taxon>
        <taxon>Chryseosolibacter</taxon>
    </lineage>
</organism>